<evidence type="ECO:0000313" key="3">
    <source>
        <dbReference type="Proteomes" id="UP000265361"/>
    </source>
</evidence>
<proteinExistence type="predicted"/>
<feature type="region of interest" description="Disordered" evidence="1">
    <location>
        <begin position="63"/>
        <end position="117"/>
    </location>
</feature>
<feature type="compositionally biased region" description="Basic residues" evidence="1">
    <location>
        <begin position="64"/>
        <end position="80"/>
    </location>
</feature>
<sequence length="117" mass="12610">MDESPRPEIRFAPARPDDAGAMRALARRAYRRYVDVIGREPAPMIADYARIASAGETVLAWRGGRGRRAGRGRNRTRRPGRPGEPRGRTAGVASTGGIRVPPSTRATTGDTTGGVER</sequence>
<organism evidence="2 3">
    <name type="scientific">Clavibacter nebraskensis</name>
    <dbReference type="NCBI Taxonomy" id="31963"/>
    <lineage>
        <taxon>Bacteria</taxon>
        <taxon>Bacillati</taxon>
        <taxon>Actinomycetota</taxon>
        <taxon>Actinomycetes</taxon>
        <taxon>Micrococcales</taxon>
        <taxon>Microbacteriaceae</taxon>
        <taxon>Clavibacter</taxon>
    </lineage>
</organism>
<evidence type="ECO:0000313" key="2">
    <source>
        <dbReference type="EMBL" id="RIJ13148.1"/>
    </source>
</evidence>
<name>A0A399Q2R1_9MICO</name>
<dbReference type="Proteomes" id="UP000265361">
    <property type="component" value="Unassembled WGS sequence"/>
</dbReference>
<comment type="caution">
    <text evidence="2">The sequence shown here is derived from an EMBL/GenBank/DDBJ whole genome shotgun (WGS) entry which is preliminary data.</text>
</comment>
<accession>A0A399Q2R1</accession>
<gene>
    <name evidence="2" type="ORF">DZF97_07330</name>
</gene>
<evidence type="ECO:0000256" key="1">
    <source>
        <dbReference type="SAM" id="MobiDB-lite"/>
    </source>
</evidence>
<protein>
    <submittedName>
        <fullName evidence="2">Uncharacterized protein</fullName>
    </submittedName>
</protein>
<dbReference type="EMBL" id="QWED01000177">
    <property type="protein sequence ID" value="RIJ13148.1"/>
    <property type="molecule type" value="Genomic_DNA"/>
</dbReference>
<reference evidence="2 3" key="1">
    <citation type="submission" date="2018-08" db="EMBL/GenBank/DDBJ databases">
        <title>Genome Sequence of Clavibacter michiganensis Subspecies type strains, and the Atypical Peach-Colored Strains Isolated from Tomato.</title>
        <authorList>
            <person name="Osdaghi E."/>
            <person name="Portier P."/>
            <person name="Briand M."/>
            <person name="Jacques M.-A."/>
        </authorList>
    </citation>
    <scope>NUCLEOTIDE SEQUENCE [LARGE SCALE GENOMIC DNA]</scope>
    <source>
        <strain evidence="2 3">CFBP 7577</strain>
    </source>
</reference>
<dbReference type="AlphaFoldDB" id="A0A399Q2R1"/>